<protein>
    <recommendedName>
        <fullName evidence="4">VanZ-like domain-containing protein</fullName>
    </recommendedName>
</protein>
<accession>A0ABX4I0T2</accession>
<name>A0ABX4I0T2_9GAMM</name>
<sequence length="99" mass="11147">MAFGLRNRPLPQVFPHFDLLLHFAAFFILGFLALATLRIRTCTKVLLTIAALITCAALLEWCQALWLPKRTPSILDFAAGALGVICAWFFLALWSRLTR</sequence>
<keyword evidence="1" id="KW-0472">Membrane</keyword>
<proteinExistence type="predicted"/>
<dbReference type="NCBIfam" id="NF037970">
    <property type="entry name" value="vanZ_1"/>
    <property type="match status" value="1"/>
</dbReference>
<evidence type="ECO:0000313" key="3">
    <source>
        <dbReference type="Proteomes" id="UP000218427"/>
    </source>
</evidence>
<evidence type="ECO:0000313" key="2">
    <source>
        <dbReference type="EMBL" id="PCO05179.1"/>
    </source>
</evidence>
<organism evidence="2 3">
    <name type="scientific">Microbulbifer flavimaris</name>
    <dbReference type="NCBI Taxonomy" id="1781068"/>
    <lineage>
        <taxon>Bacteria</taxon>
        <taxon>Pseudomonadati</taxon>
        <taxon>Pseudomonadota</taxon>
        <taxon>Gammaproteobacteria</taxon>
        <taxon>Cellvibrionales</taxon>
        <taxon>Microbulbiferaceae</taxon>
        <taxon>Microbulbifer</taxon>
    </lineage>
</organism>
<keyword evidence="1" id="KW-1133">Transmembrane helix</keyword>
<feature type="transmembrane region" description="Helical" evidence="1">
    <location>
        <begin position="20"/>
        <end position="39"/>
    </location>
</feature>
<evidence type="ECO:0008006" key="4">
    <source>
        <dbReference type="Google" id="ProtNLM"/>
    </source>
</evidence>
<keyword evidence="1" id="KW-0812">Transmembrane</keyword>
<feature type="transmembrane region" description="Helical" evidence="1">
    <location>
        <begin position="46"/>
        <end position="67"/>
    </location>
</feature>
<evidence type="ECO:0000256" key="1">
    <source>
        <dbReference type="SAM" id="Phobius"/>
    </source>
</evidence>
<reference evidence="2" key="1">
    <citation type="submission" date="2017-08" db="EMBL/GenBank/DDBJ databases">
        <title>Microbulbifer marisrubri sp. nov., a halophilic alphaproteobacterium isolated from marine sediment of the Yellow Sea, China.</title>
        <authorList>
            <person name="Zhang G."/>
            <person name="Xiong Q."/>
        </authorList>
    </citation>
    <scope>NUCLEOTIDE SEQUENCE [LARGE SCALE GENOMIC DNA]</scope>
    <source>
        <strain evidence="2">WRN-8</strain>
    </source>
</reference>
<dbReference type="Proteomes" id="UP000218427">
    <property type="component" value="Unassembled WGS sequence"/>
</dbReference>
<keyword evidence="3" id="KW-1185">Reference proteome</keyword>
<gene>
    <name evidence="2" type="ORF">AWR36_010665</name>
</gene>
<feature type="transmembrane region" description="Helical" evidence="1">
    <location>
        <begin position="73"/>
        <end position="94"/>
    </location>
</feature>
<dbReference type="EMBL" id="LRFG02000003">
    <property type="protein sequence ID" value="PCO05179.1"/>
    <property type="molecule type" value="Genomic_DNA"/>
</dbReference>
<comment type="caution">
    <text evidence="2">The sequence shown here is derived from an EMBL/GenBank/DDBJ whole genome shotgun (WGS) entry which is preliminary data.</text>
</comment>